<dbReference type="Pfam" id="PF00440">
    <property type="entry name" value="TetR_N"/>
    <property type="match status" value="1"/>
</dbReference>
<keyword evidence="5" id="KW-1185">Reference proteome</keyword>
<dbReference type="PANTHER" id="PTHR30055:SF226">
    <property type="entry name" value="HTH-TYPE TRANSCRIPTIONAL REGULATOR PKSA"/>
    <property type="match status" value="1"/>
</dbReference>
<dbReference type="SUPFAM" id="SSF48498">
    <property type="entry name" value="Tetracyclin repressor-like, C-terminal domain"/>
    <property type="match status" value="1"/>
</dbReference>
<dbReference type="Pfam" id="PF17932">
    <property type="entry name" value="TetR_C_24"/>
    <property type="match status" value="1"/>
</dbReference>
<dbReference type="EMBL" id="JBHSOG010000101">
    <property type="protein sequence ID" value="MFC5771898.1"/>
    <property type="molecule type" value="Genomic_DNA"/>
</dbReference>
<evidence type="ECO:0000256" key="1">
    <source>
        <dbReference type="ARBA" id="ARBA00023125"/>
    </source>
</evidence>
<dbReference type="InterPro" id="IPR036271">
    <property type="entry name" value="Tet_transcr_reg_TetR-rel_C_sf"/>
</dbReference>
<keyword evidence="1 2" id="KW-0238">DNA-binding</keyword>
<feature type="DNA-binding region" description="H-T-H motif" evidence="2">
    <location>
        <begin position="41"/>
        <end position="60"/>
    </location>
</feature>
<dbReference type="PRINTS" id="PR00455">
    <property type="entry name" value="HTHTETR"/>
</dbReference>
<evidence type="ECO:0000256" key="2">
    <source>
        <dbReference type="PROSITE-ProRule" id="PRU00335"/>
    </source>
</evidence>
<name>A0ABW1AX52_9RHOO</name>
<dbReference type="InterPro" id="IPR050109">
    <property type="entry name" value="HTH-type_TetR-like_transc_reg"/>
</dbReference>
<sequence length="210" mass="23206">MFETPAVAVAEAEPVERTGRREELLQTAVDLFAAKGFKGTSIRDIASTLGVSVSVIYHYFTNKEGLWSAILDYSVKGLPDRLEKAAAGGGHALERFRRVLRAHLAASSAYQKESKIFLIDYDRMSASGDQASKAIQKRVLDVYVELLEALHAEGLVKSPHTKILAFNVLGVVNWYLRWYRSDGPMSPEEVYEEIVAFVLYGVIGAPPGRS</sequence>
<gene>
    <name evidence="4" type="ORF">ACFPTN_21165</name>
</gene>
<proteinExistence type="predicted"/>
<accession>A0ABW1AX52</accession>
<evidence type="ECO:0000313" key="5">
    <source>
        <dbReference type="Proteomes" id="UP001595974"/>
    </source>
</evidence>
<dbReference type="InterPro" id="IPR041490">
    <property type="entry name" value="KstR2_TetR_C"/>
</dbReference>
<dbReference type="RefSeq" id="WP_157748610.1">
    <property type="nucleotide sequence ID" value="NZ_JBHSOG010000101.1"/>
</dbReference>
<dbReference type="PANTHER" id="PTHR30055">
    <property type="entry name" value="HTH-TYPE TRANSCRIPTIONAL REGULATOR RUTR"/>
    <property type="match status" value="1"/>
</dbReference>
<dbReference type="InterPro" id="IPR001647">
    <property type="entry name" value="HTH_TetR"/>
</dbReference>
<protein>
    <submittedName>
        <fullName evidence="4">TetR/AcrR family transcriptional regulator</fullName>
    </submittedName>
</protein>
<dbReference type="InterPro" id="IPR009057">
    <property type="entry name" value="Homeodomain-like_sf"/>
</dbReference>
<dbReference type="Gene3D" id="1.10.357.10">
    <property type="entry name" value="Tetracycline Repressor, domain 2"/>
    <property type="match status" value="1"/>
</dbReference>
<dbReference type="PROSITE" id="PS50977">
    <property type="entry name" value="HTH_TETR_2"/>
    <property type="match status" value="1"/>
</dbReference>
<evidence type="ECO:0000313" key="4">
    <source>
        <dbReference type="EMBL" id="MFC5771898.1"/>
    </source>
</evidence>
<evidence type="ECO:0000259" key="3">
    <source>
        <dbReference type="PROSITE" id="PS50977"/>
    </source>
</evidence>
<dbReference type="SUPFAM" id="SSF46689">
    <property type="entry name" value="Homeodomain-like"/>
    <property type="match status" value="1"/>
</dbReference>
<dbReference type="Gene3D" id="1.10.10.60">
    <property type="entry name" value="Homeodomain-like"/>
    <property type="match status" value="1"/>
</dbReference>
<feature type="domain" description="HTH tetR-type" evidence="3">
    <location>
        <begin position="18"/>
        <end position="78"/>
    </location>
</feature>
<reference evidence="5" key="1">
    <citation type="journal article" date="2019" name="Int. J. Syst. Evol. Microbiol.">
        <title>The Global Catalogue of Microorganisms (GCM) 10K type strain sequencing project: providing services to taxonomists for standard genome sequencing and annotation.</title>
        <authorList>
            <consortium name="The Broad Institute Genomics Platform"/>
            <consortium name="The Broad Institute Genome Sequencing Center for Infectious Disease"/>
            <person name="Wu L."/>
            <person name="Ma J."/>
        </authorList>
    </citation>
    <scope>NUCLEOTIDE SEQUENCE [LARGE SCALE GENOMIC DNA]</scope>
    <source>
        <strain evidence="5">SHR3</strain>
    </source>
</reference>
<dbReference type="Proteomes" id="UP001595974">
    <property type="component" value="Unassembled WGS sequence"/>
</dbReference>
<organism evidence="4 5">
    <name type="scientific">Thauera sinica</name>
    <dbReference type="NCBI Taxonomy" id="2665146"/>
    <lineage>
        <taxon>Bacteria</taxon>
        <taxon>Pseudomonadati</taxon>
        <taxon>Pseudomonadota</taxon>
        <taxon>Betaproteobacteria</taxon>
        <taxon>Rhodocyclales</taxon>
        <taxon>Zoogloeaceae</taxon>
        <taxon>Thauera</taxon>
    </lineage>
</organism>
<comment type="caution">
    <text evidence="4">The sequence shown here is derived from an EMBL/GenBank/DDBJ whole genome shotgun (WGS) entry which is preliminary data.</text>
</comment>